<evidence type="ECO:0000256" key="1">
    <source>
        <dbReference type="SAM" id="Phobius"/>
    </source>
</evidence>
<gene>
    <name evidence="2" type="ORF">ACFFGE_07720</name>
</gene>
<feature type="transmembrane region" description="Helical" evidence="1">
    <location>
        <begin position="70"/>
        <end position="91"/>
    </location>
</feature>
<sequence length="341" mass="37918">MVVMDAEDNDERLVRARLGQASIAAVLAVFFGIVSFVAAVLAFASDSYPHVPTEWFVSVDPTEGTARLRFGFWFSALLIISGVAITAYLSARRGIAWVVQTERFRRRLSAALSKERSASATLDQSMSALRRALQGWRADADDNDTWRYRRVEEIYEVEADGTTTSTRTYTIEAVKQVIGFKVTIAADPTATPAEFPSDIDFSARSVDEGTEVEWAVVENGPLVKTFALIFVPPIKAGDTRRFRVKHTWKKFVGDLPAKGASEFFFEFASAEENDVAETDMEFSFSSGLGRLAFDKGDPTQPGELSARHQGLAHERQIWTYKAAALPMNNKRYSFKVRRLGG</sequence>
<dbReference type="Proteomes" id="UP001589906">
    <property type="component" value="Unassembled WGS sequence"/>
</dbReference>
<organism evidence="2 3">
    <name type="scientific">Brevundimonas balnearis</name>
    <dbReference type="NCBI Taxonomy" id="1572858"/>
    <lineage>
        <taxon>Bacteria</taxon>
        <taxon>Pseudomonadati</taxon>
        <taxon>Pseudomonadota</taxon>
        <taxon>Alphaproteobacteria</taxon>
        <taxon>Caulobacterales</taxon>
        <taxon>Caulobacteraceae</taxon>
        <taxon>Brevundimonas</taxon>
    </lineage>
</organism>
<proteinExistence type="predicted"/>
<keyword evidence="1" id="KW-0472">Membrane</keyword>
<evidence type="ECO:0000313" key="3">
    <source>
        <dbReference type="Proteomes" id="UP001589906"/>
    </source>
</evidence>
<evidence type="ECO:0008006" key="4">
    <source>
        <dbReference type="Google" id="ProtNLM"/>
    </source>
</evidence>
<comment type="caution">
    <text evidence="2">The sequence shown here is derived from an EMBL/GenBank/DDBJ whole genome shotgun (WGS) entry which is preliminary data.</text>
</comment>
<protein>
    <recommendedName>
        <fullName evidence="4">ResB-like domain-containing protein</fullName>
    </recommendedName>
</protein>
<name>A0ABV6R2B5_9CAUL</name>
<dbReference type="RefSeq" id="WP_376835734.1">
    <property type="nucleotide sequence ID" value="NZ_JBHLSW010000005.1"/>
</dbReference>
<dbReference type="EMBL" id="JBHLSW010000005">
    <property type="protein sequence ID" value="MFC0633766.1"/>
    <property type="molecule type" value="Genomic_DNA"/>
</dbReference>
<feature type="transmembrane region" description="Helical" evidence="1">
    <location>
        <begin position="21"/>
        <end position="44"/>
    </location>
</feature>
<keyword evidence="1" id="KW-0812">Transmembrane</keyword>
<accession>A0ABV6R2B5</accession>
<keyword evidence="3" id="KW-1185">Reference proteome</keyword>
<keyword evidence="1" id="KW-1133">Transmembrane helix</keyword>
<evidence type="ECO:0000313" key="2">
    <source>
        <dbReference type="EMBL" id="MFC0633766.1"/>
    </source>
</evidence>
<reference evidence="2 3" key="1">
    <citation type="submission" date="2024-09" db="EMBL/GenBank/DDBJ databases">
        <authorList>
            <person name="Sun Q."/>
            <person name="Mori K."/>
        </authorList>
    </citation>
    <scope>NUCLEOTIDE SEQUENCE [LARGE SCALE GENOMIC DNA]</scope>
    <source>
        <strain evidence="2 3">NCAIM B.02621</strain>
    </source>
</reference>